<accession>A0A841U5B5</accession>
<dbReference type="PANTHER" id="PTHR43649:SF17">
    <property type="entry name" value="ABC TRANSPORTER SOLUTE BINDING PROTEIN-SUGAR TRANSPORT"/>
    <property type="match status" value="1"/>
</dbReference>
<keyword evidence="5" id="KW-1185">Reference proteome</keyword>
<evidence type="ECO:0000259" key="3">
    <source>
        <dbReference type="Pfam" id="PF12010"/>
    </source>
</evidence>
<dbReference type="InterPro" id="IPR006059">
    <property type="entry name" value="SBP"/>
</dbReference>
<evidence type="ECO:0000256" key="2">
    <source>
        <dbReference type="SAM" id="SignalP"/>
    </source>
</evidence>
<dbReference type="InterPro" id="IPR022627">
    <property type="entry name" value="DUF3502"/>
</dbReference>
<evidence type="ECO:0000313" key="4">
    <source>
        <dbReference type="EMBL" id="MBB6693493.1"/>
    </source>
</evidence>
<feature type="compositionally biased region" description="Low complexity" evidence="1">
    <location>
        <begin position="31"/>
        <end position="46"/>
    </location>
</feature>
<dbReference type="SUPFAM" id="SSF53850">
    <property type="entry name" value="Periplasmic binding protein-like II"/>
    <property type="match status" value="1"/>
</dbReference>
<dbReference type="Pfam" id="PF13416">
    <property type="entry name" value="SBP_bac_8"/>
    <property type="match status" value="1"/>
</dbReference>
<evidence type="ECO:0000256" key="1">
    <source>
        <dbReference type="SAM" id="MobiDB-lite"/>
    </source>
</evidence>
<comment type="caution">
    <text evidence="4">The sequence shown here is derived from an EMBL/GenBank/DDBJ whole genome shotgun (WGS) entry which is preliminary data.</text>
</comment>
<proteinExistence type="predicted"/>
<name>A0A841U5B5_9BACL</name>
<dbReference type="Proteomes" id="UP000553776">
    <property type="component" value="Unassembled WGS sequence"/>
</dbReference>
<feature type="region of interest" description="Disordered" evidence="1">
    <location>
        <begin position="31"/>
        <end position="50"/>
    </location>
</feature>
<sequence>MAKRFKASSLALSTLLVSSVLLGACGNSNGDSGSGGSSASSPPASSGGNGKTEQLTVAFLGIGTMTDVQAVQDEISKITKEKINATVKLMPIDVSAWTQQTNLLLAGNEPLDLMVTSAMFNYSTQVAKNQLLPLDELMEKHAPEIKNTMEPAILNGTRINGKIYGIPSVRDTAADYGFIARKDLVDKYGIDLSQVKTYEDLEPIFQKIKESEPGINPIVQRSQTLTIVSELLASKFDMLGEGLGVMSLDKNDLKVVNIYETPEYKDALALARKWYQAGYTMQDAATTQEGNNALVKAGKAFGYFSNMKPGFETQESGLDGYEMVAARLTPPISVSTSATSFMLSIPRNTRDADRAMQLMNLMYTDKDVVNLLSNGIEGKHYVKTDSGQIKTPDGVTSGWVFNQWEVGNNSLALVWEGIDPDIWDQMKEFNKSAKFSKALGFSFDATPVKTEIAAATNVLNQYKVGLESGSLDPALLPEFVSKLKAAGLEKIIAEKQKQLDAWAAANGK</sequence>
<dbReference type="PANTHER" id="PTHR43649">
    <property type="entry name" value="ARABINOSE-BINDING PROTEIN-RELATED"/>
    <property type="match status" value="1"/>
</dbReference>
<dbReference type="PROSITE" id="PS51257">
    <property type="entry name" value="PROKAR_LIPOPROTEIN"/>
    <property type="match status" value="1"/>
</dbReference>
<feature type="chain" id="PRO_5039620605" evidence="2">
    <location>
        <begin position="24"/>
        <end position="508"/>
    </location>
</feature>
<gene>
    <name evidence="4" type="ORF">H7B90_19050</name>
</gene>
<dbReference type="InterPro" id="IPR050490">
    <property type="entry name" value="Bact_solute-bd_prot1"/>
</dbReference>
<evidence type="ECO:0000313" key="5">
    <source>
        <dbReference type="Proteomes" id="UP000553776"/>
    </source>
</evidence>
<reference evidence="4 5" key="1">
    <citation type="submission" date="2020-08" db="EMBL/GenBank/DDBJ databases">
        <title>Cohnella phylogeny.</title>
        <authorList>
            <person name="Dunlap C."/>
        </authorList>
    </citation>
    <scope>NUCLEOTIDE SEQUENCE [LARGE SCALE GENOMIC DNA]</scope>
    <source>
        <strain evidence="4 5">DSM 25239</strain>
    </source>
</reference>
<feature type="signal peptide" evidence="2">
    <location>
        <begin position="1"/>
        <end position="23"/>
    </location>
</feature>
<organism evidence="4 5">
    <name type="scientific">Cohnella xylanilytica</name>
    <dbReference type="NCBI Taxonomy" id="557555"/>
    <lineage>
        <taxon>Bacteria</taxon>
        <taxon>Bacillati</taxon>
        <taxon>Bacillota</taxon>
        <taxon>Bacilli</taxon>
        <taxon>Bacillales</taxon>
        <taxon>Paenibacillaceae</taxon>
        <taxon>Cohnella</taxon>
    </lineage>
</organism>
<dbReference type="Pfam" id="PF12010">
    <property type="entry name" value="DUF3502"/>
    <property type="match status" value="1"/>
</dbReference>
<keyword evidence="2" id="KW-0732">Signal</keyword>
<dbReference type="AlphaFoldDB" id="A0A841U5B5"/>
<protein>
    <submittedName>
        <fullName evidence="4">ABC transporter substrate-binding protein</fullName>
    </submittedName>
</protein>
<feature type="domain" description="DUF3502" evidence="3">
    <location>
        <begin position="438"/>
        <end position="504"/>
    </location>
</feature>
<dbReference type="EMBL" id="JACJVR010000073">
    <property type="protein sequence ID" value="MBB6693493.1"/>
    <property type="molecule type" value="Genomic_DNA"/>
</dbReference>
<dbReference type="Gene3D" id="3.40.190.10">
    <property type="entry name" value="Periplasmic binding protein-like II"/>
    <property type="match status" value="1"/>
</dbReference>
<dbReference type="RefSeq" id="WP_185137465.1">
    <property type="nucleotide sequence ID" value="NZ_JACJVR010000073.1"/>
</dbReference>